<keyword evidence="1" id="KW-1133">Transmembrane helix</keyword>
<evidence type="ECO:0000256" key="1">
    <source>
        <dbReference type="SAM" id="Phobius"/>
    </source>
</evidence>
<organism evidence="2 3">
    <name type="scientific">Parathielavia hyrcaniae</name>
    <dbReference type="NCBI Taxonomy" id="113614"/>
    <lineage>
        <taxon>Eukaryota</taxon>
        <taxon>Fungi</taxon>
        <taxon>Dikarya</taxon>
        <taxon>Ascomycota</taxon>
        <taxon>Pezizomycotina</taxon>
        <taxon>Sordariomycetes</taxon>
        <taxon>Sordariomycetidae</taxon>
        <taxon>Sordariales</taxon>
        <taxon>Chaetomiaceae</taxon>
        <taxon>Parathielavia</taxon>
    </lineage>
</organism>
<comment type="caution">
    <text evidence="2">The sequence shown here is derived from an EMBL/GenBank/DDBJ whole genome shotgun (WGS) entry which is preliminary data.</text>
</comment>
<evidence type="ECO:0000313" key="3">
    <source>
        <dbReference type="Proteomes" id="UP001305647"/>
    </source>
</evidence>
<keyword evidence="1" id="KW-0812">Transmembrane</keyword>
<proteinExistence type="predicted"/>
<protein>
    <submittedName>
        <fullName evidence="2">Uncharacterized protein</fullName>
    </submittedName>
</protein>
<reference evidence="2" key="2">
    <citation type="submission" date="2023-05" db="EMBL/GenBank/DDBJ databases">
        <authorList>
            <consortium name="Lawrence Berkeley National Laboratory"/>
            <person name="Steindorff A."/>
            <person name="Hensen N."/>
            <person name="Bonometti L."/>
            <person name="Westerberg I."/>
            <person name="Brannstrom I.O."/>
            <person name="Guillou S."/>
            <person name="Cros-Aarteil S."/>
            <person name="Calhoun S."/>
            <person name="Haridas S."/>
            <person name="Kuo A."/>
            <person name="Mondo S."/>
            <person name="Pangilinan J."/>
            <person name="Riley R."/>
            <person name="Labutti K."/>
            <person name="Andreopoulos B."/>
            <person name="Lipzen A."/>
            <person name="Chen C."/>
            <person name="Yanf M."/>
            <person name="Daum C."/>
            <person name="Ng V."/>
            <person name="Clum A."/>
            <person name="Ohm R."/>
            <person name="Martin F."/>
            <person name="Silar P."/>
            <person name="Natvig D."/>
            <person name="Lalanne C."/>
            <person name="Gautier V."/>
            <person name="Ament-Velasquez S.L."/>
            <person name="Kruys A."/>
            <person name="Hutchinson M.I."/>
            <person name="Powell A.J."/>
            <person name="Barry K."/>
            <person name="Miller A.N."/>
            <person name="Grigoriev I.V."/>
            <person name="Debuchy R."/>
            <person name="Gladieux P."/>
            <person name="Thoren M.H."/>
            <person name="Johannesson H."/>
        </authorList>
    </citation>
    <scope>NUCLEOTIDE SEQUENCE</scope>
    <source>
        <strain evidence="2">CBS 757.83</strain>
    </source>
</reference>
<dbReference type="Proteomes" id="UP001305647">
    <property type="component" value="Unassembled WGS sequence"/>
</dbReference>
<reference evidence="2" key="1">
    <citation type="journal article" date="2023" name="Mol. Phylogenet. Evol.">
        <title>Genome-scale phylogeny and comparative genomics of the fungal order Sordariales.</title>
        <authorList>
            <person name="Hensen N."/>
            <person name="Bonometti L."/>
            <person name="Westerberg I."/>
            <person name="Brannstrom I.O."/>
            <person name="Guillou S."/>
            <person name="Cros-Aarteil S."/>
            <person name="Calhoun S."/>
            <person name="Haridas S."/>
            <person name="Kuo A."/>
            <person name="Mondo S."/>
            <person name="Pangilinan J."/>
            <person name="Riley R."/>
            <person name="LaButti K."/>
            <person name="Andreopoulos B."/>
            <person name="Lipzen A."/>
            <person name="Chen C."/>
            <person name="Yan M."/>
            <person name="Daum C."/>
            <person name="Ng V."/>
            <person name="Clum A."/>
            <person name="Steindorff A."/>
            <person name="Ohm R.A."/>
            <person name="Martin F."/>
            <person name="Silar P."/>
            <person name="Natvig D.O."/>
            <person name="Lalanne C."/>
            <person name="Gautier V."/>
            <person name="Ament-Velasquez S.L."/>
            <person name="Kruys A."/>
            <person name="Hutchinson M.I."/>
            <person name="Powell A.J."/>
            <person name="Barry K."/>
            <person name="Miller A.N."/>
            <person name="Grigoriev I.V."/>
            <person name="Debuchy R."/>
            <person name="Gladieux P."/>
            <person name="Hiltunen Thoren M."/>
            <person name="Johannesson H."/>
        </authorList>
    </citation>
    <scope>NUCLEOTIDE SEQUENCE</scope>
    <source>
        <strain evidence="2">CBS 757.83</strain>
    </source>
</reference>
<dbReference type="EMBL" id="MU863635">
    <property type="protein sequence ID" value="KAK4101405.1"/>
    <property type="molecule type" value="Genomic_DNA"/>
</dbReference>
<keyword evidence="1" id="KW-0472">Membrane</keyword>
<gene>
    <name evidence="2" type="ORF">N658DRAFT_59565</name>
</gene>
<dbReference type="AlphaFoldDB" id="A0AAN6Q453"/>
<feature type="transmembrane region" description="Helical" evidence="1">
    <location>
        <begin position="119"/>
        <end position="137"/>
    </location>
</feature>
<evidence type="ECO:0000313" key="2">
    <source>
        <dbReference type="EMBL" id="KAK4101405.1"/>
    </source>
</evidence>
<sequence>MKCPEKSAHSFSNNILDCGIPDRSSPGCFYCVQSKLVSTFRLPSQFSSLPLRFVPHPGHFNCCGRDDGPSGLHTRTVWQDPNKARCAHFCTSGGRARGCFMPRTCEGVENAVCVAIRPAVGAAVGVAGVLAPLLLLWGSRLMTASRLTIPTVLGS</sequence>
<name>A0AAN6Q453_9PEZI</name>
<accession>A0AAN6Q453</accession>
<keyword evidence="3" id="KW-1185">Reference proteome</keyword>